<dbReference type="EMBL" id="JH795872">
    <property type="protein sequence ID" value="EJT98570.1"/>
    <property type="molecule type" value="Genomic_DNA"/>
</dbReference>
<dbReference type="OMA" id="QTQFKKG"/>
<feature type="domain" description="CHAT" evidence="1">
    <location>
        <begin position="845"/>
        <end position="1064"/>
    </location>
</feature>
<reference evidence="2 3" key="1">
    <citation type="journal article" date="2012" name="Science">
        <title>The Paleozoic origin of enzymatic lignin decomposition reconstructed from 31 fungal genomes.</title>
        <authorList>
            <person name="Floudas D."/>
            <person name="Binder M."/>
            <person name="Riley R."/>
            <person name="Barry K."/>
            <person name="Blanchette R.A."/>
            <person name="Henrissat B."/>
            <person name="Martinez A.T."/>
            <person name="Otillar R."/>
            <person name="Spatafora J.W."/>
            <person name="Yadav J.S."/>
            <person name="Aerts A."/>
            <person name="Benoit I."/>
            <person name="Boyd A."/>
            <person name="Carlson A."/>
            <person name="Copeland A."/>
            <person name="Coutinho P.M."/>
            <person name="de Vries R.P."/>
            <person name="Ferreira P."/>
            <person name="Findley K."/>
            <person name="Foster B."/>
            <person name="Gaskell J."/>
            <person name="Glotzer D."/>
            <person name="Gorecki P."/>
            <person name="Heitman J."/>
            <person name="Hesse C."/>
            <person name="Hori C."/>
            <person name="Igarashi K."/>
            <person name="Jurgens J.A."/>
            <person name="Kallen N."/>
            <person name="Kersten P."/>
            <person name="Kohler A."/>
            <person name="Kuees U."/>
            <person name="Kumar T.K.A."/>
            <person name="Kuo A."/>
            <person name="LaButti K."/>
            <person name="Larrondo L.F."/>
            <person name="Lindquist E."/>
            <person name="Ling A."/>
            <person name="Lombard V."/>
            <person name="Lucas S."/>
            <person name="Lundell T."/>
            <person name="Martin R."/>
            <person name="McLaughlin D.J."/>
            <person name="Morgenstern I."/>
            <person name="Morin E."/>
            <person name="Murat C."/>
            <person name="Nagy L.G."/>
            <person name="Nolan M."/>
            <person name="Ohm R.A."/>
            <person name="Patyshakuliyeva A."/>
            <person name="Rokas A."/>
            <person name="Ruiz-Duenas F.J."/>
            <person name="Sabat G."/>
            <person name="Salamov A."/>
            <person name="Samejima M."/>
            <person name="Schmutz J."/>
            <person name="Slot J.C."/>
            <person name="St John F."/>
            <person name="Stenlid J."/>
            <person name="Sun H."/>
            <person name="Sun S."/>
            <person name="Syed K."/>
            <person name="Tsang A."/>
            <person name="Wiebenga A."/>
            <person name="Young D."/>
            <person name="Pisabarro A."/>
            <person name="Eastwood D.C."/>
            <person name="Martin F."/>
            <person name="Cullen D."/>
            <person name="Grigoriev I.V."/>
            <person name="Hibbett D.S."/>
        </authorList>
    </citation>
    <scope>NUCLEOTIDE SEQUENCE [LARGE SCALE GENOMIC DNA]</scope>
    <source>
        <strain evidence="2 3">DJM-731 SS1</strain>
    </source>
</reference>
<evidence type="ECO:0000313" key="2">
    <source>
        <dbReference type="EMBL" id="EJT98570.1"/>
    </source>
</evidence>
<proteinExistence type="predicted"/>
<dbReference type="Proteomes" id="UP000030653">
    <property type="component" value="Unassembled WGS sequence"/>
</dbReference>
<dbReference type="InterPro" id="IPR024983">
    <property type="entry name" value="CHAT_dom"/>
</dbReference>
<evidence type="ECO:0000313" key="3">
    <source>
        <dbReference type="Proteomes" id="UP000030653"/>
    </source>
</evidence>
<dbReference type="Pfam" id="PF12770">
    <property type="entry name" value="CHAT"/>
    <property type="match status" value="1"/>
</dbReference>
<gene>
    <name evidence="2" type="ORF">DACRYDRAFT_83077</name>
</gene>
<dbReference type="RefSeq" id="XP_040625468.1">
    <property type="nucleotide sequence ID" value="XM_040776610.1"/>
</dbReference>
<dbReference type="SUPFAM" id="SSF48452">
    <property type="entry name" value="TPR-like"/>
    <property type="match status" value="1"/>
</dbReference>
<accession>M5FPH4</accession>
<sequence>MDQSLLLQTAVAAKTRYQSSIQRSDLDTAQNAYVAILAELPPDHVDIPAHKIALAEVLIMLGDFTGDIQHYQDAVKFAKEAVAATPPGDPLRPDRLTVLGIAYQEQWSRVRDKGTLLASFEPLDLALQLADSHHPQLAIILSARGQTSEHISEHEVGEVQLQHARDGVVYQQRAVEYLSDDDDERAAVLRNYAGALITFNALAPQEEQRLDDAVSLAHECVRLTDQHNYRRYRRWNICAMAHHQRWRFRGNAWIDDMHQALQCTLEAAQCVPREHRGWLMIRFNLSASKVERYEILGDLEELETAIQDLKTLIPYLPETHPHRSARLTYLGKAMFQSFRNRGLPSLLDEAIAFHEEAVERASPAEQWRYRQDLGEALLERYLHQRDPSALDAAVKAFEEALDGALPHQRFHVMANLAHALTTRYDSHRYDQQQSIEDLDRAIQYFEQVMAVDNQVFDVSQVSDGYGLALLARSREMVHVEGLMTAIRMFNKAITTAPESHPSLPKYYCHCGRAHLLVYYATGALTALEQSINALKTCLRFTLPGHPLSAHHQHQLAISLLHRFGITPYQTDLIEASALLKAASDDEHSFVMDRWTAARDRAKLLHDHFPLNPAALESYSTAISLLPRVAWLGLEDHIRYETAQQWISLGNDAAACAIMANQPERAIEFLENSRSVLWNQLYQLGQSHEQVREIAPELVDEMDSVGRALEANMRTIFQAPEKQERQAQEIEQAARARRRLAERWDHLMAKVRVLRGAENFLGWSTFQDLRGAGDRGPVIAINISRYRCDGIIITKSRPPHVFPLPAARMEVVEMWAKQFIVYLSGCKDPQGLFFADQEVSQILHMLWRDIGMPLCQQVQRFLTRGQQTRVWLMPTGALGSLPLHAAMANGHPRFGVQDVMIPSYTPTLSAMIRAQRQRKNGPFKMLAVGCPNSRGHKPLPCWPDEKATIHKHIPPQNITVIEGTSATVGHVLKNLPEHNFLHICCHGEHEWQNPYKSHLALWDGNLTLRSISHQRFELADFAFLSACHTARVDPRAPDEAVHLASGMNLAGFKSIIATMWGIADM</sequence>
<dbReference type="AlphaFoldDB" id="M5FPH4"/>
<dbReference type="STRING" id="1858805.M5FPH4"/>
<organism evidence="2 3">
    <name type="scientific">Dacryopinax primogenitus (strain DJM 731)</name>
    <name type="common">Brown rot fungus</name>
    <dbReference type="NCBI Taxonomy" id="1858805"/>
    <lineage>
        <taxon>Eukaryota</taxon>
        <taxon>Fungi</taxon>
        <taxon>Dikarya</taxon>
        <taxon>Basidiomycota</taxon>
        <taxon>Agaricomycotina</taxon>
        <taxon>Dacrymycetes</taxon>
        <taxon>Dacrymycetales</taxon>
        <taxon>Dacrymycetaceae</taxon>
        <taxon>Dacryopinax</taxon>
    </lineage>
</organism>
<evidence type="ECO:0000259" key="1">
    <source>
        <dbReference type="Pfam" id="PF12770"/>
    </source>
</evidence>
<keyword evidence="3" id="KW-1185">Reference proteome</keyword>
<dbReference type="Gene3D" id="1.25.40.10">
    <property type="entry name" value="Tetratricopeptide repeat domain"/>
    <property type="match status" value="3"/>
</dbReference>
<dbReference type="GeneID" id="63691672"/>
<name>M5FPH4_DACPD</name>
<dbReference type="InterPro" id="IPR011990">
    <property type="entry name" value="TPR-like_helical_dom_sf"/>
</dbReference>
<feature type="non-terminal residue" evidence="2">
    <location>
        <position position="1064"/>
    </location>
</feature>
<dbReference type="OrthoDB" id="9991317at2759"/>
<protein>
    <recommendedName>
        <fullName evidence="1">CHAT domain-containing protein</fullName>
    </recommendedName>
</protein>
<dbReference type="HOGENOM" id="CLU_001305_0_1_1"/>